<comment type="caution">
    <text evidence="1">The sequence shown here is derived from an EMBL/GenBank/DDBJ whole genome shotgun (WGS) entry which is preliminary data.</text>
</comment>
<protein>
    <submittedName>
        <fullName evidence="1">DUF5677 domain-containing protein</fullName>
    </submittedName>
</protein>
<dbReference type="RefSeq" id="WP_378414183.1">
    <property type="nucleotide sequence ID" value="NZ_JBHSFO010000002.1"/>
</dbReference>
<proteinExistence type="predicted"/>
<evidence type="ECO:0000313" key="2">
    <source>
        <dbReference type="Proteomes" id="UP001595914"/>
    </source>
</evidence>
<evidence type="ECO:0000313" key="1">
    <source>
        <dbReference type="EMBL" id="MFC4602733.1"/>
    </source>
</evidence>
<dbReference type="Proteomes" id="UP001595914">
    <property type="component" value="Unassembled WGS sequence"/>
</dbReference>
<name>A0ABV9FLN6_9NOCA</name>
<gene>
    <name evidence="1" type="ORF">ACFO6S_03400</name>
</gene>
<dbReference type="EMBL" id="JBHSFO010000002">
    <property type="protein sequence ID" value="MFC4602733.1"/>
    <property type="molecule type" value="Genomic_DNA"/>
</dbReference>
<keyword evidence="2" id="KW-1185">Reference proteome</keyword>
<dbReference type="Pfam" id="PF18928">
    <property type="entry name" value="DUF5677"/>
    <property type="match status" value="1"/>
</dbReference>
<sequence length="297" mass="33252">MTDALDTALASLPTYDVRFAELEAATSEVPFVEAGFGLLGQSLKYLYLTACMYKVERPDGMDRNEAIVVGQLVRMYKLVHAILGKAQQDRGGDQHTAVARQFLEGVSVIEYLTQDIADGMRFDAYVQDGLIAEKEFAKVVATEVAERDGKRWEIEDRLDTSINGTFRRAGVDKDALPGRKRIAFPNVETRLNLIGPTMYGLYRASSGGIHGTWNDIGNNHLTMNGDKFHPDFEPNAVRPQIFTSMALWGTRACLVYVKSYLPDCYSRLQPRMGSQIETVAKVDELHEKWLNSRESMG</sequence>
<organism evidence="1 2">
    <name type="scientific">Rhodococcus kronopolitis</name>
    <dbReference type="NCBI Taxonomy" id="1460226"/>
    <lineage>
        <taxon>Bacteria</taxon>
        <taxon>Bacillati</taxon>
        <taxon>Actinomycetota</taxon>
        <taxon>Actinomycetes</taxon>
        <taxon>Mycobacteriales</taxon>
        <taxon>Nocardiaceae</taxon>
        <taxon>Rhodococcus</taxon>
    </lineage>
</organism>
<accession>A0ABV9FLN6</accession>
<dbReference type="InterPro" id="IPR043733">
    <property type="entry name" value="DUF5677"/>
</dbReference>
<reference evidence="2" key="1">
    <citation type="journal article" date="2019" name="Int. J. Syst. Evol. Microbiol.">
        <title>The Global Catalogue of Microorganisms (GCM) 10K type strain sequencing project: providing services to taxonomists for standard genome sequencing and annotation.</title>
        <authorList>
            <consortium name="The Broad Institute Genomics Platform"/>
            <consortium name="The Broad Institute Genome Sequencing Center for Infectious Disease"/>
            <person name="Wu L."/>
            <person name="Ma J."/>
        </authorList>
    </citation>
    <scope>NUCLEOTIDE SEQUENCE [LARGE SCALE GENOMIC DNA]</scope>
    <source>
        <strain evidence="2">CCUG 54520</strain>
    </source>
</reference>